<evidence type="ECO:0000259" key="1">
    <source>
        <dbReference type="PROSITE" id="PS50022"/>
    </source>
</evidence>
<dbReference type="InterPro" id="IPR000421">
    <property type="entry name" value="FA58C"/>
</dbReference>
<evidence type="ECO:0000313" key="2">
    <source>
        <dbReference type="EMBL" id="SFT08275.1"/>
    </source>
</evidence>
<dbReference type="AlphaFoldDB" id="A0A1I6V3K9"/>
<name>A0A1I6V3K9_9FLAO</name>
<dbReference type="OrthoDB" id="872573at2"/>
<sequence length="542" mass="61006">MIKFNESIKSLALLLFITISLSCSCSKDKEIGEDDPIAEEEIKATGVYTSDKTQNVNVVYFYPKGTTPLPNYHKRLSGIMDYIQGFLADELENYGFERKEFGLQRDTGDNSLIKIIPIEGNETDYTNAYSKTRQEVRNYFDAHPEEESSSHTVIFQPSVTGESGCNFNVGGALPFTGINNWGFVVDYKELDMRHFRTGTTEGDCLKVGSTMHEILHSFNIQHDRERYGQEWECVMSGGGGKISRQESAGKIHITKTACAVLDRSEVFNSDGTFYGDPDLNIEQLQVATNDQDVIVLSAKVSSSSKVKYLGVFHDKAPYIINQDYDAINWLGAINENGEVRMEMPLREFFPEMLIEGSELRMQLKFIHEDGSRTNKNFVYTIEAGKPNIDINITSEDVQEFDKSAWEVLSASSDESFAPKEALIDGDITTFWHSKWTDPASTLPQNFVIDMGAVMTVKGLTFVQRQQTDAANDGPLKVHVKDYEVAVSTDGSTWTQLGEYALYQLVNKQYNIFDTEQSFRFLKITVNSTYEKDTCALAEIGAY</sequence>
<reference evidence="2 3" key="1">
    <citation type="submission" date="2016-10" db="EMBL/GenBank/DDBJ databases">
        <authorList>
            <person name="de Groot N.N."/>
        </authorList>
    </citation>
    <scope>NUCLEOTIDE SEQUENCE [LARGE SCALE GENOMIC DNA]</scope>
    <source>
        <strain evidence="2 3">CGMCC 1.6114</strain>
    </source>
</reference>
<dbReference type="Proteomes" id="UP000183209">
    <property type="component" value="Unassembled WGS sequence"/>
</dbReference>
<dbReference type="InterPro" id="IPR008979">
    <property type="entry name" value="Galactose-bd-like_sf"/>
</dbReference>
<accession>A0A1I6V3K9</accession>
<evidence type="ECO:0000313" key="3">
    <source>
        <dbReference type="Proteomes" id="UP000183209"/>
    </source>
</evidence>
<gene>
    <name evidence="2" type="ORF">SAMN04487906_2841</name>
</gene>
<proteinExistence type="predicted"/>
<feature type="domain" description="F5/8 type C" evidence="1">
    <location>
        <begin position="385"/>
        <end position="542"/>
    </location>
</feature>
<dbReference type="EMBL" id="FPAG01000008">
    <property type="protein sequence ID" value="SFT08275.1"/>
    <property type="molecule type" value="Genomic_DNA"/>
</dbReference>
<dbReference type="SUPFAM" id="SSF49785">
    <property type="entry name" value="Galactose-binding domain-like"/>
    <property type="match status" value="1"/>
</dbReference>
<dbReference type="RefSeq" id="WP_139226727.1">
    <property type="nucleotide sequence ID" value="NZ_FPAG01000008.1"/>
</dbReference>
<organism evidence="2 3">
    <name type="scientific">Zhouia amylolytica</name>
    <dbReference type="NCBI Taxonomy" id="376730"/>
    <lineage>
        <taxon>Bacteria</taxon>
        <taxon>Pseudomonadati</taxon>
        <taxon>Bacteroidota</taxon>
        <taxon>Flavobacteriia</taxon>
        <taxon>Flavobacteriales</taxon>
        <taxon>Flavobacteriaceae</taxon>
        <taxon>Zhouia</taxon>
    </lineage>
</organism>
<dbReference type="PROSITE" id="PS51257">
    <property type="entry name" value="PROKAR_LIPOPROTEIN"/>
    <property type="match status" value="1"/>
</dbReference>
<dbReference type="Gene3D" id="2.60.120.260">
    <property type="entry name" value="Galactose-binding domain-like"/>
    <property type="match status" value="1"/>
</dbReference>
<protein>
    <submittedName>
        <fullName evidence="2">F5/8 type C domain-containing protein</fullName>
    </submittedName>
</protein>
<dbReference type="PROSITE" id="PS50022">
    <property type="entry name" value="FA58C_3"/>
    <property type="match status" value="1"/>
</dbReference>
<dbReference type="Pfam" id="PF00754">
    <property type="entry name" value="F5_F8_type_C"/>
    <property type="match status" value="1"/>
</dbReference>